<sequence length="109" mass="12336">MAGFLRSNSLISSAIFRVSARSHAPAARPSAAFTRFFATAHEHDDAEEMQKWRNISIAAIIACTALAIYNFSGEQHHEASEHPVEYSYLHIRNKEFPWGPNGLFEHKEH</sequence>
<organism evidence="7 8">
    <name type="scientific">Sphagnum troendelagicum</name>
    <dbReference type="NCBI Taxonomy" id="128251"/>
    <lineage>
        <taxon>Eukaryota</taxon>
        <taxon>Viridiplantae</taxon>
        <taxon>Streptophyta</taxon>
        <taxon>Embryophyta</taxon>
        <taxon>Bryophyta</taxon>
        <taxon>Sphagnophytina</taxon>
        <taxon>Sphagnopsida</taxon>
        <taxon>Sphagnales</taxon>
        <taxon>Sphagnaceae</taxon>
        <taxon>Sphagnum</taxon>
    </lineage>
</organism>
<dbReference type="PANTHER" id="PTHR11504">
    <property type="entry name" value="CYTOCHROME C OXIDASE POLYPEPTIDE VIA"/>
    <property type="match status" value="1"/>
</dbReference>
<keyword evidence="4" id="KW-0496">Mitochondrion</keyword>
<dbReference type="InterPro" id="IPR036418">
    <property type="entry name" value="Cyt_c_oxidase_su6a_sf"/>
</dbReference>
<dbReference type="InterPro" id="IPR001349">
    <property type="entry name" value="Cyt_c_oxidase_su6a"/>
</dbReference>
<evidence type="ECO:0008006" key="9">
    <source>
        <dbReference type="Google" id="ProtNLM"/>
    </source>
</evidence>
<dbReference type="Proteomes" id="UP001497512">
    <property type="component" value="Chromosome 8"/>
</dbReference>
<proteinExistence type="inferred from homology"/>
<keyword evidence="5" id="KW-0472">Membrane</keyword>
<evidence type="ECO:0000256" key="5">
    <source>
        <dbReference type="ARBA" id="ARBA00023136"/>
    </source>
</evidence>
<protein>
    <recommendedName>
        <fullName evidence="9">Cytochrome c oxidase subunit VIa</fullName>
    </recommendedName>
</protein>
<gene>
    <name evidence="7" type="ORF">CSSPTR1EN2_LOCUS21325</name>
</gene>
<evidence type="ECO:0000313" key="8">
    <source>
        <dbReference type="Proteomes" id="UP001497512"/>
    </source>
</evidence>
<dbReference type="SUPFAM" id="SSF81411">
    <property type="entry name" value="Mitochondrial cytochrome c oxidase subunit VIa"/>
    <property type="match status" value="1"/>
</dbReference>
<evidence type="ECO:0000256" key="4">
    <source>
        <dbReference type="ARBA" id="ARBA00023128"/>
    </source>
</evidence>
<dbReference type="Pfam" id="PF02046">
    <property type="entry name" value="COX6A"/>
    <property type="match status" value="1"/>
</dbReference>
<reference evidence="7" key="1">
    <citation type="submission" date="2024-02" db="EMBL/GenBank/DDBJ databases">
        <authorList>
            <consortium name="ELIXIR-Norway"/>
            <consortium name="Elixir Norway"/>
        </authorList>
    </citation>
    <scope>NUCLEOTIDE SEQUENCE</scope>
</reference>
<evidence type="ECO:0000313" key="7">
    <source>
        <dbReference type="EMBL" id="CAK9233116.1"/>
    </source>
</evidence>
<evidence type="ECO:0000256" key="2">
    <source>
        <dbReference type="ARBA" id="ARBA00022792"/>
    </source>
</evidence>
<dbReference type="Gene3D" id="4.10.95.10">
    <property type="entry name" value="Cytochrome c oxidase, subunit VIa"/>
    <property type="match status" value="1"/>
</dbReference>
<name>A0ABP0UXM2_9BRYO</name>
<dbReference type="EMBL" id="OZ019900">
    <property type="protein sequence ID" value="CAK9233116.1"/>
    <property type="molecule type" value="Genomic_DNA"/>
</dbReference>
<keyword evidence="8" id="KW-1185">Reference proteome</keyword>
<evidence type="ECO:0000256" key="1">
    <source>
        <dbReference type="ARBA" id="ARBA00004273"/>
    </source>
</evidence>
<comment type="similarity">
    <text evidence="6">Belongs to the cytochrome c oxidase subunit 6A family.</text>
</comment>
<evidence type="ECO:0000256" key="3">
    <source>
        <dbReference type="ARBA" id="ARBA00022946"/>
    </source>
</evidence>
<evidence type="ECO:0000256" key="6">
    <source>
        <dbReference type="RuleBase" id="RU004396"/>
    </source>
</evidence>
<dbReference type="PANTHER" id="PTHR11504:SF0">
    <property type="entry name" value="CYTOCHROME C OXIDASE SUBUNIT"/>
    <property type="match status" value="1"/>
</dbReference>
<keyword evidence="2" id="KW-0999">Mitochondrion inner membrane</keyword>
<keyword evidence="3" id="KW-0809">Transit peptide</keyword>
<accession>A0ABP0UXM2</accession>
<comment type="subcellular location">
    <subcellularLocation>
        <location evidence="1">Mitochondrion inner membrane</location>
    </subcellularLocation>
</comment>